<evidence type="ECO:0008006" key="4">
    <source>
        <dbReference type="Google" id="ProtNLM"/>
    </source>
</evidence>
<feature type="transmembrane region" description="Helical" evidence="1">
    <location>
        <begin position="135"/>
        <end position="156"/>
    </location>
</feature>
<dbReference type="EMBL" id="JACYTQ010000002">
    <property type="protein sequence ID" value="MBD8488630.1"/>
    <property type="molecule type" value="Genomic_DNA"/>
</dbReference>
<feature type="transmembrane region" description="Helical" evidence="1">
    <location>
        <begin position="109"/>
        <end position="129"/>
    </location>
</feature>
<keyword evidence="1" id="KW-1133">Transmembrane helix</keyword>
<feature type="transmembrane region" description="Helical" evidence="1">
    <location>
        <begin position="168"/>
        <end position="195"/>
    </location>
</feature>
<reference evidence="2 3" key="1">
    <citation type="submission" date="2020-09" db="EMBL/GenBank/DDBJ databases">
        <title>Echinicola sp. CAU 1574 isolated from sand of Sido Beach.</title>
        <authorList>
            <person name="Kim W."/>
        </authorList>
    </citation>
    <scope>NUCLEOTIDE SEQUENCE [LARGE SCALE GENOMIC DNA]</scope>
    <source>
        <strain evidence="2 3">CAU 1574</strain>
    </source>
</reference>
<feature type="transmembrane region" description="Helical" evidence="1">
    <location>
        <begin position="23"/>
        <end position="48"/>
    </location>
</feature>
<feature type="transmembrane region" description="Helical" evidence="1">
    <location>
        <begin position="68"/>
        <end position="89"/>
    </location>
</feature>
<keyword evidence="3" id="KW-1185">Reference proteome</keyword>
<name>A0ABR9AL50_9BACT</name>
<comment type="caution">
    <text evidence="2">The sequence shown here is derived from an EMBL/GenBank/DDBJ whole genome shotgun (WGS) entry which is preliminary data.</text>
</comment>
<proteinExistence type="predicted"/>
<dbReference type="RefSeq" id="WP_192009489.1">
    <property type="nucleotide sequence ID" value="NZ_JACYTQ010000002.1"/>
</dbReference>
<organism evidence="2 3">
    <name type="scientific">Echinicola arenosa</name>
    <dbReference type="NCBI Taxonomy" id="2774144"/>
    <lineage>
        <taxon>Bacteria</taxon>
        <taxon>Pseudomonadati</taxon>
        <taxon>Bacteroidota</taxon>
        <taxon>Cytophagia</taxon>
        <taxon>Cytophagales</taxon>
        <taxon>Cyclobacteriaceae</taxon>
        <taxon>Echinicola</taxon>
    </lineage>
</organism>
<accession>A0ABR9AL50</accession>
<evidence type="ECO:0000313" key="3">
    <source>
        <dbReference type="Proteomes" id="UP000647133"/>
    </source>
</evidence>
<gene>
    <name evidence="2" type="ORF">IFO69_07735</name>
</gene>
<sequence length="205" mass="22466">MEQQKYIEDLKDIRDIMNRSSKFISLSGMSGISAGVFALIAAFVAYKTVYVEQVDLDYNTILISSDSIMKLMVIGAVTLLCSIAAGVLFTKRTAQKKKQKLWDYQTKRILINLAIPILTGGILCVTLLSHGLIGLIAPLTLIFYGLSLVNASKYTLGEVRSLGLAEIVLGLLAAYFVGFGLLFWAIGFGVLHIVYGVVMQLKYKS</sequence>
<protein>
    <recommendedName>
        <fullName evidence="4">Beta-carotene 15,15'-monooxygenase</fullName>
    </recommendedName>
</protein>
<dbReference type="Proteomes" id="UP000647133">
    <property type="component" value="Unassembled WGS sequence"/>
</dbReference>
<keyword evidence="1" id="KW-0472">Membrane</keyword>
<keyword evidence="1" id="KW-0812">Transmembrane</keyword>
<evidence type="ECO:0000313" key="2">
    <source>
        <dbReference type="EMBL" id="MBD8488630.1"/>
    </source>
</evidence>
<evidence type="ECO:0000256" key="1">
    <source>
        <dbReference type="SAM" id="Phobius"/>
    </source>
</evidence>